<dbReference type="PANTHER" id="PTHR35910:SF6">
    <property type="entry name" value="2EXR DOMAIN-CONTAINING PROTEIN"/>
    <property type="match status" value="1"/>
</dbReference>
<sequence>MARPFSQDRFPRKRKKTSGFRLSPIAESIDPLDFYGGMRPRPSSASELSTPLDKFTLFMELDIKIRTKIWGFSVVPALVPWGGDGRKVPSILHVHRESRKLALKRYWLAHWSLNLTNQPRYVHLSQDILYHDSSVSRLMPWGDMVMPPLWLRNVERMAVDLRSTVHLEKGESGKVWRAKPELWSDIKLRCPKLKELLFLLESCAVAGSALEDLVEVRSFYVCSSAELNRAVSVLNSFDNLPGEEKLEELEIKFMEAK</sequence>
<proteinExistence type="predicted"/>
<dbReference type="InterPro" id="IPR045518">
    <property type="entry name" value="2EXR"/>
</dbReference>
<dbReference type="RefSeq" id="XP_024719151.1">
    <property type="nucleotide sequence ID" value="XM_024867658.1"/>
</dbReference>
<dbReference type="EMBL" id="KZ679014">
    <property type="protein sequence ID" value="PSS13160.1"/>
    <property type="molecule type" value="Genomic_DNA"/>
</dbReference>
<dbReference type="Proteomes" id="UP000241818">
    <property type="component" value="Unassembled WGS sequence"/>
</dbReference>
<feature type="domain" description="2EXR" evidence="1">
    <location>
        <begin position="55"/>
        <end position="129"/>
    </location>
</feature>
<dbReference type="PANTHER" id="PTHR35910">
    <property type="entry name" value="2EXR DOMAIN-CONTAINING PROTEIN"/>
    <property type="match status" value="1"/>
</dbReference>
<name>A0A2T3AX02_AMORE</name>
<accession>A0A2T3AX02</accession>
<dbReference type="Pfam" id="PF20150">
    <property type="entry name" value="2EXR"/>
    <property type="match status" value="1"/>
</dbReference>
<evidence type="ECO:0000259" key="1">
    <source>
        <dbReference type="Pfam" id="PF20150"/>
    </source>
</evidence>
<evidence type="ECO:0000313" key="2">
    <source>
        <dbReference type="EMBL" id="PSS13160.1"/>
    </source>
</evidence>
<protein>
    <recommendedName>
        <fullName evidence="1">2EXR domain-containing protein</fullName>
    </recommendedName>
</protein>
<gene>
    <name evidence="2" type="ORF">M430DRAFT_43965</name>
</gene>
<dbReference type="InParanoid" id="A0A2T3AX02"/>
<dbReference type="OrthoDB" id="3557569at2759"/>
<dbReference type="GeneID" id="36575739"/>
<evidence type="ECO:0000313" key="3">
    <source>
        <dbReference type="Proteomes" id="UP000241818"/>
    </source>
</evidence>
<reference evidence="2 3" key="1">
    <citation type="journal article" date="2018" name="New Phytol.">
        <title>Comparative genomics and transcriptomics depict ericoid mycorrhizal fungi as versatile saprotrophs and plant mutualists.</title>
        <authorList>
            <person name="Martino E."/>
            <person name="Morin E."/>
            <person name="Grelet G.A."/>
            <person name="Kuo A."/>
            <person name="Kohler A."/>
            <person name="Daghino S."/>
            <person name="Barry K.W."/>
            <person name="Cichocki N."/>
            <person name="Clum A."/>
            <person name="Dockter R.B."/>
            <person name="Hainaut M."/>
            <person name="Kuo R.C."/>
            <person name="LaButti K."/>
            <person name="Lindahl B.D."/>
            <person name="Lindquist E.A."/>
            <person name="Lipzen A."/>
            <person name="Khouja H.R."/>
            <person name="Magnuson J."/>
            <person name="Murat C."/>
            <person name="Ohm R.A."/>
            <person name="Singer S.W."/>
            <person name="Spatafora J.W."/>
            <person name="Wang M."/>
            <person name="Veneault-Fourrey C."/>
            <person name="Henrissat B."/>
            <person name="Grigoriev I.V."/>
            <person name="Martin F.M."/>
            <person name="Perotto S."/>
        </authorList>
    </citation>
    <scope>NUCLEOTIDE SEQUENCE [LARGE SCALE GENOMIC DNA]</scope>
    <source>
        <strain evidence="2 3">ATCC 22711</strain>
    </source>
</reference>
<organism evidence="2 3">
    <name type="scientific">Amorphotheca resinae ATCC 22711</name>
    <dbReference type="NCBI Taxonomy" id="857342"/>
    <lineage>
        <taxon>Eukaryota</taxon>
        <taxon>Fungi</taxon>
        <taxon>Dikarya</taxon>
        <taxon>Ascomycota</taxon>
        <taxon>Pezizomycotina</taxon>
        <taxon>Leotiomycetes</taxon>
        <taxon>Helotiales</taxon>
        <taxon>Amorphothecaceae</taxon>
        <taxon>Amorphotheca</taxon>
    </lineage>
</organism>
<dbReference type="AlphaFoldDB" id="A0A2T3AX02"/>
<keyword evidence="3" id="KW-1185">Reference proteome</keyword>